<feature type="chain" id="PRO_5036842526" evidence="12">
    <location>
        <begin position="26"/>
        <end position="779"/>
    </location>
</feature>
<evidence type="ECO:0000256" key="12">
    <source>
        <dbReference type="SAM" id="SignalP"/>
    </source>
</evidence>
<dbReference type="GO" id="GO:0009279">
    <property type="term" value="C:cell outer membrane"/>
    <property type="evidence" value="ECO:0007669"/>
    <property type="project" value="UniProtKB-SubCell"/>
</dbReference>
<evidence type="ECO:0000256" key="1">
    <source>
        <dbReference type="ARBA" id="ARBA00004571"/>
    </source>
</evidence>
<evidence type="ECO:0000256" key="4">
    <source>
        <dbReference type="ARBA" id="ARBA00022452"/>
    </source>
</evidence>
<dbReference type="AlphaFoldDB" id="A0A935PXA6"/>
<keyword evidence="4 10" id="KW-1134">Transmembrane beta strand</keyword>
<evidence type="ECO:0000259" key="13">
    <source>
        <dbReference type="Pfam" id="PF00593"/>
    </source>
</evidence>
<feature type="signal peptide" evidence="12">
    <location>
        <begin position="1"/>
        <end position="25"/>
    </location>
</feature>
<dbReference type="Gene3D" id="2.170.130.10">
    <property type="entry name" value="TonB-dependent receptor, plug domain"/>
    <property type="match status" value="1"/>
</dbReference>
<gene>
    <name evidence="15" type="ORF">IPJ27_10015</name>
</gene>
<dbReference type="Pfam" id="PF07715">
    <property type="entry name" value="Plug"/>
    <property type="match status" value="1"/>
</dbReference>
<evidence type="ECO:0000256" key="3">
    <source>
        <dbReference type="ARBA" id="ARBA00022448"/>
    </source>
</evidence>
<keyword evidence="9 10" id="KW-0998">Cell outer membrane</keyword>
<feature type="domain" description="TonB-dependent receptor plug" evidence="14">
    <location>
        <begin position="55"/>
        <end position="157"/>
    </location>
</feature>
<evidence type="ECO:0000256" key="2">
    <source>
        <dbReference type="ARBA" id="ARBA00009810"/>
    </source>
</evidence>
<protein>
    <submittedName>
        <fullName evidence="15">TonB-dependent receptor</fullName>
    </submittedName>
</protein>
<keyword evidence="8 15" id="KW-0675">Receptor</keyword>
<dbReference type="Gene3D" id="2.40.170.20">
    <property type="entry name" value="TonB-dependent receptor, beta-barrel domain"/>
    <property type="match status" value="1"/>
</dbReference>
<name>A0A935PXA6_9PROT</name>
<comment type="caution">
    <text evidence="15">The sequence shown here is derived from an EMBL/GenBank/DDBJ whole genome shotgun (WGS) entry which is preliminary data.</text>
</comment>
<keyword evidence="6 11" id="KW-0798">TonB box</keyword>
<proteinExistence type="inferred from homology"/>
<evidence type="ECO:0000313" key="15">
    <source>
        <dbReference type="EMBL" id="MBK7675063.1"/>
    </source>
</evidence>
<dbReference type="GO" id="GO:0015344">
    <property type="term" value="F:siderophore uptake transmembrane transporter activity"/>
    <property type="evidence" value="ECO:0007669"/>
    <property type="project" value="TreeGrafter"/>
</dbReference>
<keyword evidence="7 10" id="KW-0472">Membrane</keyword>
<keyword evidence="12" id="KW-0732">Signal</keyword>
<evidence type="ECO:0000313" key="16">
    <source>
        <dbReference type="Proteomes" id="UP000697998"/>
    </source>
</evidence>
<dbReference type="InterPro" id="IPR039426">
    <property type="entry name" value="TonB-dep_rcpt-like"/>
</dbReference>
<keyword evidence="3 10" id="KW-0813">Transport</keyword>
<dbReference type="Pfam" id="PF00593">
    <property type="entry name" value="TonB_dep_Rec_b-barrel"/>
    <property type="match status" value="1"/>
</dbReference>
<evidence type="ECO:0000256" key="8">
    <source>
        <dbReference type="ARBA" id="ARBA00023170"/>
    </source>
</evidence>
<evidence type="ECO:0000256" key="5">
    <source>
        <dbReference type="ARBA" id="ARBA00022692"/>
    </source>
</evidence>
<dbReference type="PANTHER" id="PTHR30069">
    <property type="entry name" value="TONB-DEPENDENT OUTER MEMBRANE RECEPTOR"/>
    <property type="match status" value="1"/>
</dbReference>
<dbReference type="InterPro" id="IPR012910">
    <property type="entry name" value="Plug_dom"/>
</dbReference>
<dbReference type="PROSITE" id="PS52016">
    <property type="entry name" value="TONB_DEPENDENT_REC_3"/>
    <property type="match status" value="1"/>
</dbReference>
<dbReference type="InterPro" id="IPR037066">
    <property type="entry name" value="Plug_dom_sf"/>
</dbReference>
<dbReference type="InterPro" id="IPR000531">
    <property type="entry name" value="Beta-barrel_TonB"/>
</dbReference>
<dbReference type="Proteomes" id="UP000697998">
    <property type="component" value="Unassembled WGS sequence"/>
</dbReference>
<evidence type="ECO:0000256" key="11">
    <source>
        <dbReference type="RuleBase" id="RU003357"/>
    </source>
</evidence>
<dbReference type="GO" id="GO:0044718">
    <property type="term" value="P:siderophore transmembrane transport"/>
    <property type="evidence" value="ECO:0007669"/>
    <property type="project" value="TreeGrafter"/>
</dbReference>
<organism evidence="15 16">
    <name type="scientific">Candidatus Accumulibacter proximus</name>
    <dbReference type="NCBI Taxonomy" id="2954385"/>
    <lineage>
        <taxon>Bacteria</taxon>
        <taxon>Pseudomonadati</taxon>
        <taxon>Pseudomonadota</taxon>
        <taxon>Betaproteobacteria</taxon>
        <taxon>Candidatus Accumulibacter</taxon>
    </lineage>
</organism>
<evidence type="ECO:0000256" key="6">
    <source>
        <dbReference type="ARBA" id="ARBA00023077"/>
    </source>
</evidence>
<comment type="subcellular location">
    <subcellularLocation>
        <location evidence="1 10">Cell outer membrane</location>
        <topology evidence="1 10">Multi-pass membrane protein</topology>
    </subcellularLocation>
</comment>
<dbReference type="PANTHER" id="PTHR30069:SF49">
    <property type="entry name" value="OUTER MEMBRANE PROTEIN C"/>
    <property type="match status" value="1"/>
</dbReference>
<comment type="similarity">
    <text evidence="2 10 11">Belongs to the TonB-dependent receptor family.</text>
</comment>
<feature type="domain" description="TonB-dependent receptor-like beta-barrel" evidence="13">
    <location>
        <begin position="248"/>
        <end position="733"/>
    </location>
</feature>
<dbReference type="InterPro" id="IPR036942">
    <property type="entry name" value="Beta-barrel_TonB_sf"/>
</dbReference>
<evidence type="ECO:0000256" key="9">
    <source>
        <dbReference type="ARBA" id="ARBA00023237"/>
    </source>
</evidence>
<reference evidence="15 16" key="1">
    <citation type="submission" date="2020-10" db="EMBL/GenBank/DDBJ databases">
        <title>Connecting structure to function with the recovery of over 1000 high-quality activated sludge metagenome-assembled genomes encoding full-length rRNA genes using long-read sequencing.</title>
        <authorList>
            <person name="Singleton C.M."/>
            <person name="Petriglieri F."/>
            <person name="Kristensen J.M."/>
            <person name="Kirkegaard R.H."/>
            <person name="Michaelsen T.Y."/>
            <person name="Andersen M.H."/>
            <person name="Karst S.M."/>
            <person name="Dueholm M.S."/>
            <person name="Nielsen P.H."/>
            <person name="Albertsen M."/>
        </authorList>
    </citation>
    <scope>NUCLEOTIDE SEQUENCE [LARGE SCALE GENOMIC DNA]</scope>
    <source>
        <strain evidence="15">EsbW_18-Q3-R4-48_BATAC.285</strain>
    </source>
</reference>
<dbReference type="SUPFAM" id="SSF56935">
    <property type="entry name" value="Porins"/>
    <property type="match status" value="1"/>
</dbReference>
<sequence length="779" mass="84906">MKFRINQMAAAIAMLGASSMVPATAAGGVAAASGEQPAQLEPVIVEDTRLQPVPAASQVGEETLRALRPATSDTASLLRDVPGVQLQGAGGVSSLPVIRGLADDRNRITVDGMDLIASCPNHMNPPLSYLDPNGVSKLRVYPGVTPVSLGGDSIGGTIIAESLAPRFAAPGQDLLASGQVGAFYRSNGNAWGGNLSAVLANENLSANFSAATAKADNYTAGGDFKNFTATGNPGHTLARDEVGSTAYETHNYQFGLAYQQRDHLLEFKYAYQDMPEQLFPNQRMDMLGNTANRFNLRYLGQYDWGQFEARAYYETVDHLMDFGPDKRFYYGMASGGHNAVNGMPCSPISATCAAGMPMKTDSNTSGVTVRADVNLGVNDLLRVGGLYQHYRLDDYWPASGGGMWPLTFDNINDGTRDRLGVFGEWESRLDAQWTTLLGIRYEHVTTDAGPVQGYNPNINFTTMMMGMMPMRSYNNQQADAAAFNAQNRKQNDNNWDLTALARYALDTQTDLEVGVARKTRSPNLYERYTWSTWSMAAAMNNFAGDGNGYYGDIDLDPEVAYTISASVDWHATDRSWQLRATPYYTRVKDYIDAIRCNNTTTCPPPNATTTNQFVILQYANQSAELYGIDVSGELPLARSDIGNFGLNGVLSYTYGKNRDTGDGLYNIMPFNARLTLSHRYGGWDNAVEFVGATSKDHLSDVRNEIGTPGYGLLNLRASYSWKQARLDVGIDNVFDRLYYLPLGGAYTGQGTTMMLNTIPWGIAVPGMGRSVYTGVSFKL</sequence>
<evidence type="ECO:0000259" key="14">
    <source>
        <dbReference type="Pfam" id="PF07715"/>
    </source>
</evidence>
<keyword evidence="5 10" id="KW-0812">Transmembrane</keyword>
<evidence type="ECO:0000256" key="10">
    <source>
        <dbReference type="PROSITE-ProRule" id="PRU01360"/>
    </source>
</evidence>
<evidence type="ECO:0000256" key="7">
    <source>
        <dbReference type="ARBA" id="ARBA00023136"/>
    </source>
</evidence>
<accession>A0A935PXA6</accession>
<dbReference type="EMBL" id="JADJMH010000006">
    <property type="protein sequence ID" value="MBK7675063.1"/>
    <property type="molecule type" value="Genomic_DNA"/>
</dbReference>